<dbReference type="InterPro" id="IPR029044">
    <property type="entry name" value="Nucleotide-diphossugar_trans"/>
</dbReference>
<dbReference type="AlphaFoldDB" id="A0A918KEX2"/>
<accession>A0A918KEX2</accession>
<dbReference type="RefSeq" id="WP_189581483.1">
    <property type="nucleotide sequence ID" value="NZ_BMYV01000001.1"/>
</dbReference>
<gene>
    <name evidence="3" type="ORF">GCM10011309_07610</name>
</gene>
<name>A0A918KEX2_9PROT</name>
<dbReference type="InterPro" id="IPR025877">
    <property type="entry name" value="MobA-like_NTP_Trfase"/>
</dbReference>
<evidence type="ECO:0000313" key="3">
    <source>
        <dbReference type="EMBL" id="GGX60248.1"/>
    </source>
</evidence>
<evidence type="ECO:0000313" key="4">
    <source>
        <dbReference type="Proteomes" id="UP000600865"/>
    </source>
</evidence>
<proteinExistence type="predicted"/>
<dbReference type="Proteomes" id="UP000600865">
    <property type="component" value="Unassembled WGS sequence"/>
</dbReference>
<feature type="domain" description="MobA-like NTP transferase" evidence="2">
    <location>
        <begin position="24"/>
        <end position="124"/>
    </location>
</feature>
<reference evidence="3 4" key="1">
    <citation type="journal article" date="2014" name="Int. J. Syst. Evol. Microbiol.">
        <title>Complete genome sequence of Corynebacterium casei LMG S-19264T (=DSM 44701T), isolated from a smear-ripened cheese.</title>
        <authorList>
            <consortium name="US DOE Joint Genome Institute (JGI-PGF)"/>
            <person name="Walter F."/>
            <person name="Albersmeier A."/>
            <person name="Kalinowski J."/>
            <person name="Ruckert C."/>
        </authorList>
    </citation>
    <scope>NUCLEOTIDE SEQUENCE [LARGE SCALE GENOMIC DNA]</scope>
    <source>
        <strain evidence="3 4">KCTC 23968</strain>
    </source>
</reference>
<dbReference type="Gene3D" id="3.90.550.10">
    <property type="entry name" value="Spore Coat Polysaccharide Biosynthesis Protein SpsA, Chain A"/>
    <property type="match status" value="1"/>
</dbReference>
<evidence type="ECO:0000259" key="2">
    <source>
        <dbReference type="Pfam" id="PF12804"/>
    </source>
</evidence>
<keyword evidence="1" id="KW-0460">Magnesium</keyword>
<sequence>MIASVLILAGQRAGVVDPLCEAAGVSHKAEIPVAGVPMLQRVVSALRDASLPEPFFVSGYDGSNLSEVPSGAGPADSVRLALEQIDQYPCLVTTCDHALLTEEMVRSFIEGAEAAGTDICVGLATEAVIQPDYPETKRTYLRFSDVAVSGCNLFYIANAEGLKAISFWQSVQHLRKNPLKLARKIGVGIGIKFATGRLSLGGAFEYAADKIGITAAPVLLPFAEAAIDVDKPSDLALVETILGDRSA</sequence>
<dbReference type="Pfam" id="PF12804">
    <property type="entry name" value="NTP_transf_3"/>
    <property type="match status" value="1"/>
</dbReference>
<protein>
    <recommendedName>
        <fullName evidence="2">MobA-like NTP transferase domain-containing protein</fullName>
    </recommendedName>
</protein>
<organism evidence="3 4">
    <name type="scientific">Litorimonas cladophorae</name>
    <dbReference type="NCBI Taxonomy" id="1220491"/>
    <lineage>
        <taxon>Bacteria</taxon>
        <taxon>Pseudomonadati</taxon>
        <taxon>Pseudomonadota</taxon>
        <taxon>Alphaproteobacteria</taxon>
        <taxon>Maricaulales</taxon>
        <taxon>Robiginitomaculaceae</taxon>
    </lineage>
</organism>
<comment type="caution">
    <text evidence="3">The sequence shown here is derived from an EMBL/GenBank/DDBJ whole genome shotgun (WGS) entry which is preliminary data.</text>
</comment>
<keyword evidence="4" id="KW-1185">Reference proteome</keyword>
<evidence type="ECO:0000256" key="1">
    <source>
        <dbReference type="ARBA" id="ARBA00022842"/>
    </source>
</evidence>
<dbReference type="SUPFAM" id="SSF53448">
    <property type="entry name" value="Nucleotide-diphospho-sugar transferases"/>
    <property type="match status" value="1"/>
</dbReference>
<dbReference type="EMBL" id="BMYV01000001">
    <property type="protein sequence ID" value="GGX60248.1"/>
    <property type="molecule type" value="Genomic_DNA"/>
</dbReference>
<dbReference type="GO" id="GO:0016779">
    <property type="term" value="F:nucleotidyltransferase activity"/>
    <property type="evidence" value="ECO:0007669"/>
    <property type="project" value="UniProtKB-ARBA"/>
</dbReference>